<dbReference type="AlphaFoldDB" id="A0A816XDS8"/>
<dbReference type="EMBL" id="CAJOBG010009516">
    <property type="protein sequence ID" value="CAF4267882.1"/>
    <property type="molecule type" value="Genomic_DNA"/>
</dbReference>
<dbReference type="Proteomes" id="UP000663866">
    <property type="component" value="Unassembled WGS sequence"/>
</dbReference>
<comment type="caution">
    <text evidence="2">The sequence shown here is derived from an EMBL/GenBank/DDBJ whole genome shotgun (WGS) entry which is preliminary data.</text>
</comment>
<protein>
    <submittedName>
        <fullName evidence="2">Uncharacterized protein</fullName>
    </submittedName>
</protein>
<reference evidence="2" key="1">
    <citation type="submission" date="2021-02" db="EMBL/GenBank/DDBJ databases">
        <authorList>
            <person name="Nowell W R."/>
        </authorList>
    </citation>
    <scope>NUCLEOTIDE SEQUENCE</scope>
</reference>
<accession>A0A816XDS8</accession>
<evidence type="ECO:0000256" key="1">
    <source>
        <dbReference type="SAM" id="MobiDB-lite"/>
    </source>
</evidence>
<feature type="region of interest" description="Disordered" evidence="1">
    <location>
        <begin position="1"/>
        <end position="27"/>
    </location>
</feature>
<evidence type="ECO:0000313" key="2">
    <source>
        <dbReference type="EMBL" id="CAF2145932.1"/>
    </source>
</evidence>
<proteinExistence type="predicted"/>
<feature type="compositionally biased region" description="Low complexity" evidence="1">
    <location>
        <begin position="9"/>
        <end position="27"/>
    </location>
</feature>
<keyword evidence="5" id="KW-1185">Reference proteome</keyword>
<organism evidence="2 4">
    <name type="scientific">Rotaria magnacalcarata</name>
    <dbReference type="NCBI Taxonomy" id="392030"/>
    <lineage>
        <taxon>Eukaryota</taxon>
        <taxon>Metazoa</taxon>
        <taxon>Spiralia</taxon>
        <taxon>Gnathifera</taxon>
        <taxon>Rotifera</taxon>
        <taxon>Eurotatoria</taxon>
        <taxon>Bdelloidea</taxon>
        <taxon>Philodinida</taxon>
        <taxon>Philodinidae</taxon>
        <taxon>Rotaria</taxon>
    </lineage>
</organism>
<evidence type="ECO:0000313" key="4">
    <source>
        <dbReference type="Proteomes" id="UP000663856"/>
    </source>
</evidence>
<dbReference type="Proteomes" id="UP000663856">
    <property type="component" value="Unassembled WGS sequence"/>
</dbReference>
<sequence>MTDGSESQSNSQKNTLPSSSSSSPIPVLQSYSDRLTAYEESMLHRINAIIGGLFTQPDYQTPYRFTFCWIANDESEFNYSVKLIIDEPPIPRFP</sequence>
<evidence type="ECO:0000313" key="3">
    <source>
        <dbReference type="EMBL" id="CAF4267882.1"/>
    </source>
</evidence>
<gene>
    <name evidence="3" type="ORF">OVN521_LOCUS29927</name>
    <name evidence="2" type="ORF">WKI299_LOCUS29298</name>
</gene>
<evidence type="ECO:0000313" key="5">
    <source>
        <dbReference type="Proteomes" id="UP000663866"/>
    </source>
</evidence>
<name>A0A816XDS8_9BILA</name>
<dbReference type="EMBL" id="CAJNRF010013056">
    <property type="protein sequence ID" value="CAF2145932.1"/>
    <property type="molecule type" value="Genomic_DNA"/>
</dbReference>